<dbReference type="EMBL" id="BGZI01000015">
    <property type="protein sequence ID" value="GBO88686.1"/>
    <property type="molecule type" value="Genomic_DNA"/>
</dbReference>
<evidence type="ECO:0000313" key="2">
    <source>
        <dbReference type="EMBL" id="GBO88686.1"/>
    </source>
</evidence>
<organism evidence="2 3">
    <name type="scientific">Marinobacter salsuginis</name>
    <dbReference type="NCBI Taxonomy" id="418719"/>
    <lineage>
        <taxon>Bacteria</taxon>
        <taxon>Pseudomonadati</taxon>
        <taxon>Pseudomonadota</taxon>
        <taxon>Gammaproteobacteria</taxon>
        <taxon>Pseudomonadales</taxon>
        <taxon>Marinobacteraceae</taxon>
        <taxon>Marinobacter</taxon>
    </lineage>
</organism>
<dbReference type="Pfam" id="PF07963">
    <property type="entry name" value="N_methyl"/>
    <property type="match status" value="1"/>
</dbReference>
<dbReference type="InterPro" id="IPR045584">
    <property type="entry name" value="Pilin-like"/>
</dbReference>
<dbReference type="NCBIfam" id="TIGR02532">
    <property type="entry name" value="IV_pilin_GFxxxE"/>
    <property type="match status" value="1"/>
</dbReference>
<dbReference type="AlphaFoldDB" id="A0A5M3Q0V3"/>
<feature type="transmembrane region" description="Helical" evidence="1">
    <location>
        <begin position="12"/>
        <end position="35"/>
    </location>
</feature>
<dbReference type="Gene3D" id="3.30.1690.10">
    <property type="entry name" value="TcpA-like pilin"/>
    <property type="match status" value="1"/>
</dbReference>
<evidence type="ECO:0000313" key="3">
    <source>
        <dbReference type="Proteomes" id="UP000387223"/>
    </source>
</evidence>
<dbReference type="RefSeq" id="WP_136629901.1">
    <property type="nucleotide sequence ID" value="NZ_BGZI01000015.1"/>
</dbReference>
<name>A0A5M3Q0V3_9GAMM</name>
<reference evidence="2 3" key="1">
    <citation type="journal article" date="2019" name="J. Gen. Appl. Microbiol.">
        <title>Aerobic degradation of cis-dichloroethene by the marine bacterium Marinobacter salsuginis strain 5N-3.</title>
        <authorList>
            <person name="Inoue Y."/>
            <person name="Fukunaga Y."/>
            <person name="Katsumata H."/>
            <person name="Ohji S."/>
            <person name="Hosoyama A."/>
            <person name="Mori K."/>
            <person name="Ando K."/>
        </authorList>
    </citation>
    <scope>NUCLEOTIDE SEQUENCE [LARGE SCALE GENOMIC DNA]</scope>
    <source>
        <strain evidence="2 3">NBRC 109114</strain>
    </source>
</reference>
<keyword evidence="1" id="KW-0472">Membrane</keyword>
<keyword evidence="1" id="KW-0812">Transmembrane</keyword>
<accession>A0A5M3Q0V3</accession>
<evidence type="ECO:0000256" key="1">
    <source>
        <dbReference type="SAM" id="Phobius"/>
    </source>
</evidence>
<sequence>MKQMQSISKAKGFSLIELIIVLAVIGLLASGLYFAKERLFGSVDAQEEATTYLQMIGTVQEGFSLASSYANADVAWLIGSGQVPPEWIAGTEIRNNFNGIVDIGPTGAGNRQLLLTSEDLTSEACQQIVRIIARESVTMGTNASNTNIKADPSDEYDPTAVQAACNATDPVDLNIVAN</sequence>
<dbReference type="InterPro" id="IPR012902">
    <property type="entry name" value="N_methyl_site"/>
</dbReference>
<keyword evidence="1" id="KW-1133">Transmembrane helix</keyword>
<dbReference type="SUPFAM" id="SSF54523">
    <property type="entry name" value="Pili subunits"/>
    <property type="match status" value="1"/>
</dbReference>
<dbReference type="Proteomes" id="UP000387223">
    <property type="component" value="Unassembled WGS sequence"/>
</dbReference>
<proteinExistence type="predicted"/>
<gene>
    <name evidence="2" type="ORF">MSSD14B_23540</name>
</gene>
<protein>
    <submittedName>
        <fullName evidence="2">Uncharacterized protein</fullName>
    </submittedName>
</protein>
<comment type="caution">
    <text evidence="2">The sequence shown here is derived from an EMBL/GenBank/DDBJ whole genome shotgun (WGS) entry which is preliminary data.</text>
</comment>